<dbReference type="EMBL" id="JAAKYA010000079">
    <property type="protein sequence ID" value="NGO40102.1"/>
    <property type="molecule type" value="Genomic_DNA"/>
</dbReference>
<sequence length="89" mass="9127">MNRNWKSNNAPKLIGARSGAFTLMELLVVVAVIALLTALLLPALAHAKASARSAACKSTCANSASPSSSTLIITHTIRPASTWIPASAG</sequence>
<accession>A0A6M1RZC1</accession>
<keyword evidence="2" id="KW-1185">Reference proteome</keyword>
<dbReference type="Gene3D" id="3.30.700.10">
    <property type="entry name" value="Glycoprotein, Type 4 Pilin"/>
    <property type="match status" value="1"/>
</dbReference>
<organism evidence="1 2">
    <name type="scientific">Limisphaera ngatamarikiensis</name>
    <dbReference type="NCBI Taxonomy" id="1324935"/>
    <lineage>
        <taxon>Bacteria</taxon>
        <taxon>Pseudomonadati</taxon>
        <taxon>Verrucomicrobiota</taxon>
        <taxon>Verrucomicrobiia</taxon>
        <taxon>Limisphaerales</taxon>
        <taxon>Limisphaeraceae</taxon>
        <taxon>Limisphaera</taxon>
    </lineage>
</organism>
<dbReference type="AlphaFoldDB" id="A0A6M1RZC1"/>
<gene>
    <name evidence="1" type="ORF">G4L39_11965</name>
</gene>
<evidence type="ECO:0000313" key="1">
    <source>
        <dbReference type="EMBL" id="NGO40102.1"/>
    </source>
</evidence>
<dbReference type="InterPro" id="IPR012902">
    <property type="entry name" value="N_methyl_site"/>
</dbReference>
<dbReference type="SUPFAM" id="SSF54523">
    <property type="entry name" value="Pili subunits"/>
    <property type="match status" value="1"/>
</dbReference>
<dbReference type="InterPro" id="IPR045584">
    <property type="entry name" value="Pilin-like"/>
</dbReference>
<evidence type="ECO:0000313" key="2">
    <source>
        <dbReference type="Proteomes" id="UP000477311"/>
    </source>
</evidence>
<protein>
    <submittedName>
        <fullName evidence="1">Prepilin-type N-terminal cleavage/methylation domain-containing protein</fullName>
    </submittedName>
</protein>
<dbReference type="NCBIfam" id="TIGR02532">
    <property type="entry name" value="IV_pilin_GFxxxE"/>
    <property type="match status" value="1"/>
</dbReference>
<dbReference type="Proteomes" id="UP000477311">
    <property type="component" value="Unassembled WGS sequence"/>
</dbReference>
<proteinExistence type="predicted"/>
<dbReference type="RefSeq" id="WP_165108415.1">
    <property type="nucleotide sequence ID" value="NZ_JAAKYA010000079.1"/>
</dbReference>
<name>A0A6M1RZC1_9BACT</name>
<reference evidence="1 2" key="1">
    <citation type="submission" date="2020-02" db="EMBL/GenBank/DDBJ databases">
        <title>Draft genome sequence of Limisphaera ngatamarikiensis NGM72.4T, a thermophilic Verrucomicrobia grouped in subdivision 3.</title>
        <authorList>
            <person name="Carere C.R."/>
            <person name="Steen J."/>
            <person name="Hugenholtz P."/>
            <person name="Stott M.B."/>
        </authorList>
    </citation>
    <scope>NUCLEOTIDE SEQUENCE [LARGE SCALE GENOMIC DNA]</scope>
    <source>
        <strain evidence="1 2">NGM72.4</strain>
    </source>
</reference>
<comment type="caution">
    <text evidence="1">The sequence shown here is derived from an EMBL/GenBank/DDBJ whole genome shotgun (WGS) entry which is preliminary data.</text>
</comment>